<dbReference type="AlphaFoldDB" id="A0A7R8CXA6"/>
<dbReference type="Proteomes" id="UP000675881">
    <property type="component" value="Chromosome 5"/>
</dbReference>
<dbReference type="OrthoDB" id="382013at2759"/>
<evidence type="ECO:0000313" key="4">
    <source>
        <dbReference type="EMBL" id="CAF2958696.1"/>
    </source>
</evidence>
<dbReference type="InterPro" id="IPR050778">
    <property type="entry name" value="Cueball_EGF_LRP_Nidogen"/>
</dbReference>
<dbReference type="InterPro" id="IPR000742">
    <property type="entry name" value="EGF"/>
</dbReference>
<sequence length="508" mass="57759">MDIPIRETLLLFMLFYSNNNVAGSSSSNQSIVISFEDRLEIIDGESTNVIESFSLSPTVNYIVSITSDGHKLFLSDYRDEGTTIFEVSLGKKLQILPLVEQNSLNMAEGIAFDSKSKKLYFSDSRKRQISSILLTKEKKLQNVITMDSPHGKLRDVAIDSCNRRLYWVNWDSNRPRIEFLNLDLNSYNSSATQIFIDSNLSKPRSLIYDYWDLRLYWIDTDENHKYKIERAFSDSSGRTVVCKGNDNSPYDITVTENHIFWSDWMNMSSRPMGIASLSFPNKCIEKESVIKYSTELVEETNDNIMKPSTVTMSSEICQNYCIHGNCSLSAINFPICHCQFGYSGSRCQNDLCHNYCLNKGICRFPTSNKGKPICQCIGEFNGARCQFDMSKDRNNVQQIKESPTSKVFLYGFVLTSSSTGLLLLLLTAITVRTYREKKGVYSEICIGKTTNCSSFVDIEDCCQMTLCDTPCVEATFRKPRRRGLSHGDDDKAVLLDNDSLVNKEENLF</sequence>
<dbReference type="GO" id="GO:0060070">
    <property type="term" value="P:canonical Wnt signaling pathway"/>
    <property type="evidence" value="ECO:0007669"/>
    <property type="project" value="TreeGrafter"/>
</dbReference>
<evidence type="ECO:0000256" key="2">
    <source>
        <dbReference type="PROSITE-ProRule" id="PRU00076"/>
    </source>
</evidence>
<dbReference type="GO" id="GO:0005886">
    <property type="term" value="C:plasma membrane"/>
    <property type="evidence" value="ECO:0007669"/>
    <property type="project" value="TreeGrafter"/>
</dbReference>
<proteinExistence type="predicted"/>
<dbReference type="PANTHER" id="PTHR46513:SF13">
    <property type="entry name" value="EGF-LIKE DOMAIN-CONTAINING PROTEIN"/>
    <property type="match status" value="1"/>
</dbReference>
<accession>A0A7R8CXA6</accession>
<dbReference type="EMBL" id="HG994584">
    <property type="protein sequence ID" value="CAF2958696.1"/>
    <property type="molecule type" value="Genomic_DNA"/>
</dbReference>
<dbReference type="SUPFAM" id="SSF57196">
    <property type="entry name" value="EGF/Laminin"/>
    <property type="match status" value="2"/>
</dbReference>
<dbReference type="SMART" id="SM00181">
    <property type="entry name" value="EGF"/>
    <property type="match status" value="2"/>
</dbReference>
<protein>
    <submittedName>
        <fullName evidence="4">(salmon louse) hypothetical protein</fullName>
    </submittedName>
</protein>
<dbReference type="InterPro" id="IPR000033">
    <property type="entry name" value="LDLR_classB_rpt"/>
</dbReference>
<dbReference type="PROSITE" id="PS00022">
    <property type="entry name" value="EGF_1"/>
    <property type="match status" value="1"/>
</dbReference>
<organism evidence="4 5">
    <name type="scientific">Lepeophtheirus salmonis</name>
    <name type="common">Salmon louse</name>
    <name type="synonym">Caligus salmonis</name>
    <dbReference type="NCBI Taxonomy" id="72036"/>
    <lineage>
        <taxon>Eukaryota</taxon>
        <taxon>Metazoa</taxon>
        <taxon>Ecdysozoa</taxon>
        <taxon>Arthropoda</taxon>
        <taxon>Crustacea</taxon>
        <taxon>Multicrustacea</taxon>
        <taxon>Hexanauplia</taxon>
        <taxon>Copepoda</taxon>
        <taxon>Siphonostomatoida</taxon>
        <taxon>Caligidae</taxon>
        <taxon>Lepeophtheirus</taxon>
    </lineage>
</organism>
<name>A0A7R8CXA6_LEPSM</name>
<evidence type="ECO:0000256" key="1">
    <source>
        <dbReference type="ARBA" id="ARBA00022536"/>
    </source>
</evidence>
<comment type="caution">
    <text evidence="2">Lacks conserved residue(s) required for the propagation of feature annotation.</text>
</comment>
<feature type="domain" description="EGF-like" evidence="3">
    <location>
        <begin position="348"/>
        <end position="386"/>
    </location>
</feature>
<dbReference type="GO" id="GO:0042813">
    <property type="term" value="F:Wnt receptor activity"/>
    <property type="evidence" value="ECO:0007669"/>
    <property type="project" value="TreeGrafter"/>
</dbReference>
<keyword evidence="1 2" id="KW-0245">EGF-like domain</keyword>
<dbReference type="Gene3D" id="2.10.25.10">
    <property type="entry name" value="Laminin"/>
    <property type="match status" value="2"/>
</dbReference>
<evidence type="ECO:0000313" key="5">
    <source>
        <dbReference type="Proteomes" id="UP000675881"/>
    </source>
</evidence>
<dbReference type="PANTHER" id="PTHR46513">
    <property type="entry name" value="VITELLOGENIN RECEPTOR-LIKE PROTEIN-RELATED-RELATED"/>
    <property type="match status" value="1"/>
</dbReference>
<dbReference type="InterPro" id="IPR011042">
    <property type="entry name" value="6-blade_b-propeller_TolB-like"/>
</dbReference>
<dbReference type="Gene3D" id="2.120.10.30">
    <property type="entry name" value="TolB, C-terminal domain"/>
    <property type="match status" value="1"/>
</dbReference>
<feature type="disulfide bond" evidence="2">
    <location>
        <begin position="376"/>
        <end position="385"/>
    </location>
</feature>
<keyword evidence="2" id="KW-1015">Disulfide bond</keyword>
<dbReference type="SUPFAM" id="SSF63825">
    <property type="entry name" value="YWTD domain"/>
    <property type="match status" value="1"/>
</dbReference>
<dbReference type="GO" id="GO:0017147">
    <property type="term" value="F:Wnt-protein binding"/>
    <property type="evidence" value="ECO:0007669"/>
    <property type="project" value="TreeGrafter"/>
</dbReference>
<gene>
    <name evidence="4" type="ORF">LSAA_10749</name>
</gene>
<evidence type="ECO:0000259" key="3">
    <source>
        <dbReference type="PROSITE" id="PS50026"/>
    </source>
</evidence>
<keyword evidence="5" id="KW-1185">Reference proteome</keyword>
<reference evidence="4" key="1">
    <citation type="submission" date="2021-02" db="EMBL/GenBank/DDBJ databases">
        <authorList>
            <person name="Bekaert M."/>
        </authorList>
    </citation>
    <scope>NUCLEOTIDE SEQUENCE</scope>
    <source>
        <strain evidence="4">IoA-00</strain>
    </source>
</reference>
<feature type="disulfide bond" evidence="2">
    <location>
        <begin position="352"/>
        <end position="362"/>
    </location>
</feature>
<dbReference type="SMART" id="SM00135">
    <property type="entry name" value="LY"/>
    <property type="match status" value="3"/>
</dbReference>
<dbReference type="PROSITE" id="PS50026">
    <property type="entry name" value="EGF_3"/>
    <property type="match status" value="1"/>
</dbReference>